<dbReference type="Gene3D" id="2.60.200.60">
    <property type="match status" value="1"/>
</dbReference>
<protein>
    <submittedName>
        <fullName evidence="2">Zn-binding protein involved in type VI secretion</fullName>
    </submittedName>
</protein>
<reference evidence="2" key="1">
    <citation type="submission" date="2023-07" db="EMBL/GenBank/DDBJ databases">
        <title>Genomic Encyclopedia of Type Strains, Phase IV (KMG-IV): sequencing the most valuable type-strain genomes for metagenomic binning, comparative biology and taxonomic classification.</title>
        <authorList>
            <person name="Goeker M."/>
        </authorList>
    </citation>
    <scope>NUCLEOTIDE SEQUENCE</scope>
    <source>
        <strain evidence="2">DSM 21202</strain>
    </source>
</reference>
<dbReference type="Pfam" id="PF05488">
    <property type="entry name" value="PAAR_motif"/>
    <property type="match status" value="1"/>
</dbReference>
<evidence type="ECO:0000313" key="2">
    <source>
        <dbReference type="EMBL" id="MDQ0314849.1"/>
    </source>
</evidence>
<dbReference type="AlphaFoldDB" id="A0AAE4ATB9"/>
<sequence length="92" mass="9256">MSAPAHRVGDPNDAAGVVTGSVQSKVRINGRLAAVNGSPVSAHTPFFPPHLAPVTANGSAKVRIAGIPANRQGDQDSCGHVRASGSPNVRIG</sequence>
<dbReference type="RefSeq" id="WP_306884635.1">
    <property type="nucleotide sequence ID" value="NZ_JAUSUL010000001.1"/>
</dbReference>
<dbReference type="InterPro" id="IPR008727">
    <property type="entry name" value="PAAR_motif"/>
</dbReference>
<organism evidence="2 3">
    <name type="scientific">Amorphus orientalis</name>
    <dbReference type="NCBI Taxonomy" id="649198"/>
    <lineage>
        <taxon>Bacteria</taxon>
        <taxon>Pseudomonadati</taxon>
        <taxon>Pseudomonadota</taxon>
        <taxon>Alphaproteobacteria</taxon>
        <taxon>Hyphomicrobiales</taxon>
        <taxon>Amorphaceae</taxon>
        <taxon>Amorphus</taxon>
    </lineage>
</organism>
<keyword evidence="3" id="KW-1185">Reference proteome</keyword>
<dbReference type="EMBL" id="JAUSUL010000001">
    <property type="protein sequence ID" value="MDQ0314849.1"/>
    <property type="molecule type" value="Genomic_DNA"/>
</dbReference>
<dbReference type="Proteomes" id="UP001229244">
    <property type="component" value="Unassembled WGS sequence"/>
</dbReference>
<accession>A0AAE4ATB9</accession>
<feature type="region of interest" description="Disordered" evidence="1">
    <location>
        <begin position="69"/>
        <end position="92"/>
    </location>
</feature>
<name>A0AAE4ATB9_9HYPH</name>
<gene>
    <name evidence="2" type="ORF">J2S73_001286</name>
</gene>
<evidence type="ECO:0000256" key="1">
    <source>
        <dbReference type="SAM" id="MobiDB-lite"/>
    </source>
</evidence>
<evidence type="ECO:0000313" key="3">
    <source>
        <dbReference type="Proteomes" id="UP001229244"/>
    </source>
</evidence>
<comment type="caution">
    <text evidence="2">The sequence shown here is derived from an EMBL/GenBank/DDBJ whole genome shotgun (WGS) entry which is preliminary data.</text>
</comment>
<proteinExistence type="predicted"/>